<dbReference type="GO" id="GO:0070189">
    <property type="term" value="P:kynurenine metabolic process"/>
    <property type="evidence" value="ECO:0007669"/>
    <property type="project" value="TreeGrafter"/>
</dbReference>
<dbReference type="FunFam" id="3.50.50.60:FF:000185">
    <property type="entry name" value="Kynurenine 3-monooxygenase"/>
    <property type="match status" value="1"/>
</dbReference>
<evidence type="ECO:0000256" key="9">
    <source>
        <dbReference type="HAMAP-Rule" id="MF_01971"/>
    </source>
</evidence>
<dbReference type="EC" id="1.14.13.9" evidence="9"/>
<keyword evidence="2 9" id="KW-0285">Flavoprotein</keyword>
<dbReference type="InterPro" id="IPR036188">
    <property type="entry name" value="FAD/NAD-bd_sf"/>
</dbReference>
<keyword evidence="3 9" id="KW-0662">Pyridine nucleotide biosynthesis</keyword>
<keyword evidence="7 9" id="KW-0503">Monooxygenase</keyword>
<dbReference type="UniPathway" id="UPA00253">
    <property type="reaction ID" value="UER00328"/>
</dbReference>
<comment type="pathway">
    <text evidence="9">Cofactor biosynthesis; NAD(+) biosynthesis; quinolinate from L-kynurenine: step 1/3.</text>
</comment>
<dbReference type="Pfam" id="PF01494">
    <property type="entry name" value="FAD_binding_3"/>
    <property type="match status" value="1"/>
</dbReference>
<evidence type="ECO:0000259" key="11">
    <source>
        <dbReference type="Pfam" id="PF01494"/>
    </source>
</evidence>
<sequence>MTVRRDEVAIIGAGLAGCLAACFLARRGYPVALYERRPDPRAGTAERGRSINLALSERGLDALRRIGLAEQVMTDALPMRGRMIHPVEGEPQFQSYSAGGDRAINSISRGALNNALLDAAAALPGVRIVFDHRLVGLDPTDGGLSFDTPQGPVTAKASAVLGADGAGSAVRGQLLANGLLRENVDFLDYGYKELTLPPLGGDFALDPDALHIWPRGTSMMIALPNPDRSFTCTLFWPNQGAGSFAALDSPAAIEGHFAQHYPDVVPLAPNLVDDYQHNPVGVLGTVRCTPWQVNGTIGLLGDAAHAIVPFYGQGANCAFEDVVELDRCLDECDDDWAAALPLFQRRRQENAEAIARMALTNFVEMRDKVASPLFQLGRRVEHALERALPGRYVSQYELVSFSTTPYAEVRRRVRRQHRALGVLAGGAALLLVGAIGAALGRGRRA</sequence>
<dbReference type="AlphaFoldDB" id="A0A317D0H2"/>
<evidence type="ECO:0000256" key="2">
    <source>
        <dbReference type="ARBA" id="ARBA00022630"/>
    </source>
</evidence>
<dbReference type="GO" id="GO:0043420">
    <property type="term" value="P:anthranilate metabolic process"/>
    <property type="evidence" value="ECO:0007669"/>
    <property type="project" value="UniProtKB-UniRule"/>
</dbReference>
<keyword evidence="10" id="KW-1133">Transmembrane helix</keyword>
<keyword evidence="10" id="KW-0812">Transmembrane</keyword>
<evidence type="ECO:0000313" key="12">
    <source>
        <dbReference type="EMBL" id="PWR06053.1"/>
    </source>
</evidence>
<dbReference type="SUPFAM" id="SSF51905">
    <property type="entry name" value="FAD/NAD(P)-binding domain"/>
    <property type="match status" value="1"/>
</dbReference>
<evidence type="ECO:0000313" key="13">
    <source>
        <dbReference type="Proteomes" id="UP000245410"/>
    </source>
</evidence>
<dbReference type="InterPro" id="IPR027545">
    <property type="entry name" value="Kynurenine_monooxygenase"/>
</dbReference>
<evidence type="ECO:0000256" key="8">
    <source>
        <dbReference type="ARBA" id="ARBA00047818"/>
    </source>
</evidence>
<comment type="caution">
    <text evidence="12">The sequence shown here is derived from an EMBL/GenBank/DDBJ whole genome shotgun (WGS) entry which is preliminary data.</text>
</comment>
<comment type="catalytic activity">
    <reaction evidence="8 9">
        <text>L-kynurenine + NADPH + O2 + H(+) = 3-hydroxy-L-kynurenine + NADP(+) + H2O</text>
        <dbReference type="Rhea" id="RHEA:20545"/>
        <dbReference type="ChEBI" id="CHEBI:15377"/>
        <dbReference type="ChEBI" id="CHEBI:15378"/>
        <dbReference type="ChEBI" id="CHEBI:15379"/>
        <dbReference type="ChEBI" id="CHEBI:57783"/>
        <dbReference type="ChEBI" id="CHEBI:57959"/>
        <dbReference type="ChEBI" id="CHEBI:58125"/>
        <dbReference type="ChEBI" id="CHEBI:58349"/>
        <dbReference type="EC" id="1.14.13.9"/>
    </reaction>
</comment>
<evidence type="ECO:0000256" key="7">
    <source>
        <dbReference type="ARBA" id="ARBA00023033"/>
    </source>
</evidence>
<dbReference type="Gene3D" id="3.50.50.60">
    <property type="entry name" value="FAD/NAD(P)-binding domain"/>
    <property type="match status" value="1"/>
</dbReference>
<comment type="function">
    <text evidence="9">Catalyzes the hydroxylation of L-kynurenine (L-Kyn) to form 3-hydroxy-L-kynurenine (L-3OHKyn). Required for synthesis of quinolinic acid.</text>
</comment>
<name>A0A317D0H2_9ACTN</name>
<keyword evidence="10" id="KW-0472">Membrane</keyword>
<organism evidence="12 13">
    <name type="scientific">Micromonospora acroterricola</name>
    <dbReference type="NCBI Taxonomy" id="2202421"/>
    <lineage>
        <taxon>Bacteria</taxon>
        <taxon>Bacillati</taxon>
        <taxon>Actinomycetota</taxon>
        <taxon>Actinomycetes</taxon>
        <taxon>Micromonosporales</taxon>
        <taxon>Micromonosporaceae</taxon>
        <taxon>Micromonospora</taxon>
    </lineage>
</organism>
<keyword evidence="13" id="KW-1185">Reference proteome</keyword>
<protein>
    <recommendedName>
        <fullName evidence="9">Kynurenine 3-monooxygenase</fullName>
        <ecNumber evidence="9">1.14.13.9</ecNumber>
    </recommendedName>
    <alternativeName>
        <fullName evidence="9">Kynurenine 3-hydroxylase</fullName>
    </alternativeName>
</protein>
<proteinExistence type="inferred from homology"/>
<dbReference type="Proteomes" id="UP000245410">
    <property type="component" value="Unassembled WGS sequence"/>
</dbReference>
<dbReference type="GO" id="GO:0004502">
    <property type="term" value="F:kynurenine 3-monooxygenase activity"/>
    <property type="evidence" value="ECO:0007669"/>
    <property type="project" value="UniProtKB-UniRule"/>
</dbReference>
<comment type="cofactor">
    <cofactor evidence="1 9">
        <name>FAD</name>
        <dbReference type="ChEBI" id="CHEBI:57692"/>
    </cofactor>
</comment>
<dbReference type="GO" id="GO:0009435">
    <property type="term" value="P:NAD+ biosynthetic process"/>
    <property type="evidence" value="ECO:0007669"/>
    <property type="project" value="UniProtKB-UniPathway"/>
</dbReference>
<evidence type="ECO:0000256" key="1">
    <source>
        <dbReference type="ARBA" id="ARBA00001974"/>
    </source>
</evidence>
<keyword evidence="6 9" id="KW-0560">Oxidoreductase</keyword>
<reference evidence="12 13" key="1">
    <citation type="submission" date="2018-05" db="EMBL/GenBank/DDBJ databases">
        <title>Micromonospora atacamensis sp. nov., a novel actinobacteria isolated from high altitude Atacama Desert soil.</title>
        <authorList>
            <person name="Carro L."/>
            <person name="Golinska P."/>
            <person name="Klenk H.-P."/>
            <person name="Goodfellow M."/>
        </authorList>
    </citation>
    <scope>NUCLEOTIDE SEQUENCE [LARGE SCALE GENOMIC DNA]</scope>
    <source>
        <strain evidence="12 13">5R2A7</strain>
    </source>
</reference>
<feature type="transmembrane region" description="Helical" evidence="10">
    <location>
        <begin position="419"/>
        <end position="439"/>
    </location>
</feature>
<dbReference type="EMBL" id="QGKR01000271">
    <property type="protein sequence ID" value="PWR06053.1"/>
    <property type="molecule type" value="Genomic_DNA"/>
</dbReference>
<accession>A0A317D0H2</accession>
<dbReference type="HAMAP" id="MF_01971">
    <property type="entry name" value="Kynurenine_monooxygenase"/>
    <property type="match status" value="1"/>
</dbReference>
<dbReference type="RefSeq" id="WP_109819602.1">
    <property type="nucleotide sequence ID" value="NZ_QGKR01000271.1"/>
</dbReference>
<comment type="similarity">
    <text evidence="9">Belongs to the aromatic-ring hydroxylase family. KMO subfamily.</text>
</comment>
<gene>
    <name evidence="9" type="primary">kmo</name>
    <name evidence="12" type="ORF">DKT68_23710</name>
</gene>
<dbReference type="PANTHER" id="PTHR46028:SF2">
    <property type="entry name" value="KYNURENINE 3-MONOOXYGENASE"/>
    <property type="match status" value="1"/>
</dbReference>
<dbReference type="GO" id="GO:0019805">
    <property type="term" value="P:quinolinate biosynthetic process"/>
    <property type="evidence" value="ECO:0007669"/>
    <property type="project" value="UniProtKB-UniRule"/>
</dbReference>
<dbReference type="PROSITE" id="PS51257">
    <property type="entry name" value="PROKAR_LIPOPROTEIN"/>
    <property type="match status" value="1"/>
</dbReference>
<evidence type="ECO:0000256" key="5">
    <source>
        <dbReference type="ARBA" id="ARBA00022857"/>
    </source>
</evidence>
<dbReference type="InterPro" id="IPR002938">
    <property type="entry name" value="FAD-bd"/>
</dbReference>
<keyword evidence="5 9" id="KW-0521">NADP</keyword>
<evidence type="ECO:0000256" key="3">
    <source>
        <dbReference type="ARBA" id="ARBA00022642"/>
    </source>
</evidence>
<evidence type="ECO:0000256" key="10">
    <source>
        <dbReference type="SAM" id="Phobius"/>
    </source>
</evidence>
<dbReference type="PANTHER" id="PTHR46028">
    <property type="entry name" value="KYNURENINE 3-MONOOXYGENASE"/>
    <property type="match status" value="1"/>
</dbReference>
<dbReference type="OrthoDB" id="9782160at2"/>
<keyword evidence="4 9" id="KW-0274">FAD</keyword>
<evidence type="ECO:0000256" key="4">
    <source>
        <dbReference type="ARBA" id="ARBA00022827"/>
    </source>
</evidence>
<evidence type="ECO:0000256" key="6">
    <source>
        <dbReference type="ARBA" id="ARBA00023002"/>
    </source>
</evidence>
<feature type="domain" description="FAD-binding" evidence="11">
    <location>
        <begin position="7"/>
        <end position="337"/>
    </location>
</feature>
<dbReference type="GO" id="GO:0006569">
    <property type="term" value="P:L-tryptophan catabolic process"/>
    <property type="evidence" value="ECO:0007669"/>
    <property type="project" value="UniProtKB-UniRule"/>
</dbReference>
<dbReference type="PRINTS" id="PR00420">
    <property type="entry name" value="RNGMNOXGNASE"/>
</dbReference>
<dbReference type="GO" id="GO:0071949">
    <property type="term" value="F:FAD binding"/>
    <property type="evidence" value="ECO:0007669"/>
    <property type="project" value="InterPro"/>
</dbReference>